<accession>A0A1Y2G5M0</accession>
<dbReference type="SUPFAM" id="SSF101744">
    <property type="entry name" value="Rof/RNase P subunit-like"/>
    <property type="match status" value="1"/>
</dbReference>
<evidence type="ECO:0000256" key="1">
    <source>
        <dbReference type="ARBA" id="ARBA00002435"/>
    </source>
</evidence>
<proteinExistence type="inferred from homology"/>
<dbReference type="GO" id="GO:0006364">
    <property type="term" value="P:rRNA processing"/>
    <property type="evidence" value="ECO:0007669"/>
    <property type="project" value="TreeGrafter"/>
</dbReference>
<dbReference type="Pfam" id="PF01868">
    <property type="entry name" value="RNase_P-MRP_p29"/>
    <property type="match status" value="1"/>
</dbReference>
<evidence type="ECO:0000256" key="9">
    <source>
        <dbReference type="SAM" id="MobiDB-lite"/>
    </source>
</evidence>
<sequence>MDNQDRQELSLYSKLPDNVRKSAGIQDSLVGASMKGTQALQAFVPKYVENAIVEGFDKEEVYKTKVKNKAVMLDNPPSKATNEVREKQKQRRRANKSKALTAKEKRAFEVYHIPVEARKYESFLPLHDLWKGYMEELFGPSNPVAFTQKLLKADFHGAIITVAQSKCPTYVGASGIVAQETENVFKIITAADALRVIPKTNNVFTVRIRNSVFTVHGNQFRYRASHRSSKKFKSKPTIDL</sequence>
<dbReference type="FunFam" id="2.30.30.210:FF:000001">
    <property type="entry name" value="Ribonuclease P protein subunit p29"/>
    <property type="match status" value="1"/>
</dbReference>
<dbReference type="OrthoDB" id="124041at2759"/>
<reference evidence="10 11" key="1">
    <citation type="submission" date="2016-07" db="EMBL/GenBank/DDBJ databases">
        <title>Pervasive Adenine N6-methylation of Active Genes in Fungi.</title>
        <authorList>
            <consortium name="DOE Joint Genome Institute"/>
            <person name="Mondo S.J."/>
            <person name="Dannebaum R.O."/>
            <person name="Kuo R.C."/>
            <person name="Labutti K."/>
            <person name="Haridas S."/>
            <person name="Kuo A."/>
            <person name="Salamov A."/>
            <person name="Ahrendt S.R."/>
            <person name="Lipzen A."/>
            <person name="Sullivan W."/>
            <person name="Andreopoulos W.B."/>
            <person name="Clum A."/>
            <person name="Lindquist E."/>
            <person name="Daum C."/>
            <person name="Ramamoorthy G.K."/>
            <person name="Gryganskyi A."/>
            <person name="Culley D."/>
            <person name="Magnuson J.K."/>
            <person name="James T.Y."/>
            <person name="O'Malley M.A."/>
            <person name="Stajich J.E."/>
            <person name="Spatafora J.W."/>
            <person name="Visel A."/>
            <person name="Grigoriev I.V."/>
        </authorList>
    </citation>
    <scope>NUCLEOTIDE SEQUENCE [LARGE SCALE GENOMIC DNA]</scope>
    <source>
        <strain evidence="10 11">NRRL 3116</strain>
    </source>
</reference>
<keyword evidence="5" id="KW-0597">Phosphoprotein</keyword>
<keyword evidence="6" id="KW-0819">tRNA processing</keyword>
<protein>
    <recommendedName>
        <fullName evidence="4">Ribonuclease P protein subunit p29</fullName>
    </recommendedName>
</protein>
<comment type="function">
    <text evidence="1">Component of ribonuclease P, a ribonucleoprotein complex that generates mature tRNA molecules by cleaving their 5'-ends.</text>
</comment>
<evidence type="ECO:0000256" key="7">
    <source>
        <dbReference type="ARBA" id="ARBA00023242"/>
    </source>
</evidence>
<gene>
    <name evidence="10" type="ORF">BCR41DRAFT_402307</name>
</gene>
<keyword evidence="7" id="KW-0539">Nucleus</keyword>
<dbReference type="GO" id="GO:0000172">
    <property type="term" value="C:ribonuclease MRP complex"/>
    <property type="evidence" value="ECO:0007669"/>
    <property type="project" value="InterPro"/>
</dbReference>
<dbReference type="FunCoup" id="A0A1Y2G5M0">
    <property type="interactions" value="305"/>
</dbReference>
<dbReference type="GeneID" id="33571139"/>
<dbReference type="STRING" id="64571.A0A1Y2G5M0"/>
<dbReference type="RefSeq" id="XP_021875389.1">
    <property type="nucleotide sequence ID" value="XM_022029296.1"/>
</dbReference>
<dbReference type="GO" id="GO:0033204">
    <property type="term" value="F:ribonuclease P RNA binding"/>
    <property type="evidence" value="ECO:0007669"/>
    <property type="project" value="InterPro"/>
</dbReference>
<comment type="subcellular location">
    <subcellularLocation>
        <location evidence="2">Nucleus</location>
        <location evidence="2">Nucleolus</location>
    </subcellularLocation>
</comment>
<dbReference type="InterPro" id="IPR036980">
    <property type="entry name" value="RNase_P/MRP_Rpp29_sf"/>
</dbReference>
<comment type="similarity">
    <text evidence="3">Belongs to the eukaryotic/archaeal RNase P protein component 1 family.</text>
</comment>
<dbReference type="InterPro" id="IPR002730">
    <property type="entry name" value="Rpp29/RNP1"/>
</dbReference>
<evidence type="ECO:0000313" key="10">
    <source>
        <dbReference type="EMBL" id="ORY95185.1"/>
    </source>
</evidence>
<evidence type="ECO:0000256" key="5">
    <source>
        <dbReference type="ARBA" id="ARBA00022553"/>
    </source>
</evidence>
<comment type="subunit">
    <text evidence="8">Component of nuclear RNase P and RNase MRP ribonucleoproteins. RNase P consists of a catalytic RNA moiety and 10 different protein chains; POP1, POP4, POP5, POP7, RPP14, RPP21, RPP25, RPP30, RPP38 and RPP40. Within the RNase P complex, POP1, POP7 and RPP25 form the 'finger' subcomplex, POP5, RPP14, RPP40 and homodimeric RPP30 form the 'palm' subcomplex, and RPP21, POP4 and RPP38 form the 'wrist' subcomplex. All subunits of the RNase P complex interact with the catalytic RNA. Several subunits of RNase P are also part of the RNase MRP complex. RNase MRP consists of a catalytic RNA moiety and about 8 protein subunits; POP1, POP7, RPP25, RPP30, RPP38, RPP40 and possibly also POP4 and POP5.</text>
</comment>
<keyword evidence="11" id="KW-1185">Reference proteome</keyword>
<evidence type="ECO:0000256" key="8">
    <source>
        <dbReference type="ARBA" id="ARBA00046486"/>
    </source>
</evidence>
<dbReference type="Proteomes" id="UP000193648">
    <property type="component" value="Unassembled WGS sequence"/>
</dbReference>
<dbReference type="GO" id="GO:0005730">
    <property type="term" value="C:nucleolus"/>
    <property type="evidence" value="ECO:0007669"/>
    <property type="project" value="UniProtKB-SubCell"/>
</dbReference>
<dbReference type="GO" id="GO:0001682">
    <property type="term" value="P:tRNA 5'-leader removal"/>
    <property type="evidence" value="ECO:0007669"/>
    <property type="project" value="InterPro"/>
</dbReference>
<organism evidence="10 11">
    <name type="scientific">Lobosporangium transversale</name>
    <dbReference type="NCBI Taxonomy" id="64571"/>
    <lineage>
        <taxon>Eukaryota</taxon>
        <taxon>Fungi</taxon>
        <taxon>Fungi incertae sedis</taxon>
        <taxon>Mucoromycota</taxon>
        <taxon>Mortierellomycotina</taxon>
        <taxon>Mortierellomycetes</taxon>
        <taxon>Mortierellales</taxon>
        <taxon>Mortierellaceae</taxon>
        <taxon>Lobosporangium</taxon>
    </lineage>
</organism>
<feature type="region of interest" description="Disordered" evidence="9">
    <location>
        <begin position="73"/>
        <end position="99"/>
    </location>
</feature>
<dbReference type="InterPro" id="IPR023534">
    <property type="entry name" value="Rof/RNase_P-like"/>
</dbReference>
<evidence type="ECO:0000256" key="6">
    <source>
        <dbReference type="ARBA" id="ARBA00022694"/>
    </source>
</evidence>
<dbReference type="EMBL" id="MCFF01000083">
    <property type="protein sequence ID" value="ORY95185.1"/>
    <property type="molecule type" value="Genomic_DNA"/>
</dbReference>
<dbReference type="PANTHER" id="PTHR13348">
    <property type="entry name" value="RIBONUCLEASE P SUBUNIT P29"/>
    <property type="match status" value="1"/>
</dbReference>
<dbReference type="SMART" id="SM00538">
    <property type="entry name" value="POP4"/>
    <property type="match status" value="1"/>
</dbReference>
<evidence type="ECO:0000256" key="2">
    <source>
        <dbReference type="ARBA" id="ARBA00004604"/>
    </source>
</evidence>
<evidence type="ECO:0000256" key="4">
    <source>
        <dbReference type="ARBA" id="ARBA00016225"/>
    </source>
</evidence>
<dbReference type="InterPro" id="IPR016848">
    <property type="entry name" value="RNase_P/MRP_Rpp29-subunit"/>
</dbReference>
<comment type="caution">
    <text evidence="10">The sequence shown here is derived from an EMBL/GenBank/DDBJ whole genome shotgun (WGS) entry which is preliminary data.</text>
</comment>
<dbReference type="AlphaFoldDB" id="A0A1Y2G5M0"/>
<evidence type="ECO:0000256" key="3">
    <source>
        <dbReference type="ARBA" id="ARBA00006181"/>
    </source>
</evidence>
<dbReference type="Gene3D" id="2.30.30.210">
    <property type="entry name" value="Ribonuclease P/MRP, subunit p29"/>
    <property type="match status" value="1"/>
</dbReference>
<name>A0A1Y2G5M0_9FUNG</name>
<dbReference type="GO" id="GO:0030677">
    <property type="term" value="C:ribonuclease P complex"/>
    <property type="evidence" value="ECO:0007669"/>
    <property type="project" value="InterPro"/>
</dbReference>
<evidence type="ECO:0000313" key="11">
    <source>
        <dbReference type="Proteomes" id="UP000193648"/>
    </source>
</evidence>
<dbReference type="PANTHER" id="PTHR13348:SF0">
    <property type="entry name" value="RIBONUCLEASE P PROTEIN SUBUNIT P29"/>
    <property type="match status" value="1"/>
</dbReference>
<dbReference type="InParanoid" id="A0A1Y2G5M0"/>